<keyword evidence="1" id="KW-0547">Nucleotide-binding</keyword>
<keyword evidence="3" id="KW-0436">Ligase</keyword>
<keyword evidence="1" id="KW-0067">ATP-binding</keyword>
<dbReference type="AlphaFoldDB" id="A0A0D8BQS9"/>
<evidence type="ECO:0000313" key="4">
    <source>
        <dbReference type="Proteomes" id="UP000032522"/>
    </source>
</evidence>
<organism evidence="3 4">
    <name type="scientific">Geobacillus kaustophilus</name>
    <dbReference type="NCBI Taxonomy" id="1462"/>
    <lineage>
        <taxon>Bacteria</taxon>
        <taxon>Bacillati</taxon>
        <taxon>Bacillota</taxon>
        <taxon>Bacilli</taxon>
        <taxon>Bacillales</taxon>
        <taxon>Anoxybacillaceae</taxon>
        <taxon>Geobacillus</taxon>
        <taxon>Geobacillus thermoleovorans group</taxon>
    </lineage>
</organism>
<protein>
    <submittedName>
        <fullName evidence="3">Tubulin-tyrosine ligase family protein</fullName>
    </submittedName>
</protein>
<dbReference type="Proteomes" id="UP000032522">
    <property type="component" value="Unassembled WGS sequence"/>
</dbReference>
<gene>
    <name evidence="3" type="ORF">LG52_2543</name>
</gene>
<dbReference type="OrthoDB" id="7869153at2"/>
<dbReference type="GO" id="GO:0046872">
    <property type="term" value="F:metal ion binding"/>
    <property type="evidence" value="ECO:0007669"/>
    <property type="project" value="InterPro"/>
</dbReference>
<dbReference type="SUPFAM" id="SSF56059">
    <property type="entry name" value="Glutathione synthetase ATP-binding domain-like"/>
    <property type="match status" value="1"/>
</dbReference>
<name>A0A0D8BQS9_GEOKU</name>
<sequence length="358" mass="40770">MSKQRTMAVLTEINETSERAAFGSIHHFCEELAAYARKRGLFFYVSSPALYLEGVGYQWTESGWGKRDVPSANVVYNRLHSRKLERSPLFAELLARLAEENGMMFNHRFLHKWEVHCHFERHEYLHPYLPKTALWSGQHTLESFLDAFPSVFLKPIYGSQGRGIFRLQHSDDGICLRHSTSASTAAYRSMDALASALRQQIRTPMIIQQGLELRTLDGRPVDFRLLCHRVRHNDWRVTSAVARIAPPDQFVANLARGGELMAVNDVLRKWHTRADAFQQKQLLKEIALESAAVLASEAEGLYGEFGVDLAIDIHGQPWIIEVNTKPSKRTDMAASYQSVRPSAKAIIDYSLTLMEEKE</sequence>
<feature type="domain" description="ATP-grasp" evidence="2">
    <location>
        <begin position="122"/>
        <end position="355"/>
    </location>
</feature>
<comment type="caution">
    <text evidence="3">The sequence shown here is derived from an EMBL/GenBank/DDBJ whole genome shotgun (WGS) entry which is preliminary data.</text>
</comment>
<dbReference type="PATRIC" id="fig|1462.6.peg.2842"/>
<dbReference type="Gene3D" id="3.30.470.20">
    <property type="entry name" value="ATP-grasp fold, B domain"/>
    <property type="match status" value="1"/>
</dbReference>
<reference evidence="3 4" key="1">
    <citation type="submission" date="2015-01" db="EMBL/GenBank/DDBJ databases">
        <authorList>
            <person name="Filippidou S."/>
            <person name="Jeanneret N."/>
            <person name="Russel-Delif L."/>
            <person name="Junier T."/>
            <person name="Wunderlin T."/>
            <person name="Molina V."/>
            <person name="Johnson S.L."/>
            <person name="Davenport K.W."/>
            <person name="Chain P.S."/>
            <person name="Dorador C."/>
            <person name="Junier P."/>
        </authorList>
    </citation>
    <scope>NUCLEOTIDE SEQUENCE [LARGE SCALE GENOMIC DNA]</scope>
    <source>
        <strain evidence="3 4">Et7/4</strain>
    </source>
</reference>
<dbReference type="RefSeq" id="WP_044732209.1">
    <property type="nucleotide sequence ID" value="NZ_JYBP01000003.1"/>
</dbReference>
<evidence type="ECO:0000259" key="2">
    <source>
        <dbReference type="PROSITE" id="PS50975"/>
    </source>
</evidence>
<dbReference type="GO" id="GO:0016874">
    <property type="term" value="F:ligase activity"/>
    <property type="evidence" value="ECO:0007669"/>
    <property type="project" value="UniProtKB-KW"/>
</dbReference>
<dbReference type="PROSITE" id="PS50975">
    <property type="entry name" value="ATP_GRASP"/>
    <property type="match status" value="1"/>
</dbReference>
<dbReference type="InterPro" id="IPR026838">
    <property type="entry name" value="YheC/D"/>
</dbReference>
<dbReference type="GO" id="GO:0005524">
    <property type="term" value="F:ATP binding"/>
    <property type="evidence" value="ECO:0007669"/>
    <property type="project" value="UniProtKB-UniRule"/>
</dbReference>
<evidence type="ECO:0000313" key="3">
    <source>
        <dbReference type="EMBL" id="KJE26480.1"/>
    </source>
</evidence>
<proteinExistence type="predicted"/>
<dbReference type="InterPro" id="IPR011761">
    <property type="entry name" value="ATP-grasp"/>
</dbReference>
<accession>A0A0D8BQS9</accession>
<dbReference type="Pfam" id="PF14398">
    <property type="entry name" value="ATPgrasp_YheCD"/>
    <property type="match status" value="1"/>
</dbReference>
<evidence type="ECO:0000256" key="1">
    <source>
        <dbReference type="PROSITE-ProRule" id="PRU00409"/>
    </source>
</evidence>
<dbReference type="EMBL" id="JYBP01000003">
    <property type="protein sequence ID" value="KJE26480.1"/>
    <property type="molecule type" value="Genomic_DNA"/>
</dbReference>